<evidence type="ECO:0000313" key="10">
    <source>
        <dbReference type="EMBL" id="EFQ03992.1"/>
    </source>
</evidence>
<evidence type="ECO:0000256" key="7">
    <source>
        <dbReference type="HAMAP-Rule" id="MF_00027"/>
    </source>
</evidence>
<feature type="active site" description="Nucleophile" evidence="7">
    <location>
        <position position="334"/>
    </location>
</feature>
<evidence type="ECO:0000259" key="9">
    <source>
        <dbReference type="Pfam" id="PF07685"/>
    </source>
</evidence>
<dbReference type="EMBL" id="AECS01000037">
    <property type="protein sequence ID" value="EFQ03992.1"/>
    <property type="molecule type" value="Genomic_DNA"/>
</dbReference>
<protein>
    <recommendedName>
        <fullName evidence="7">Cobyrinate a,c-diamide synthase</fullName>
        <ecNumber evidence="7">6.3.5.11</ecNumber>
    </recommendedName>
    <alternativeName>
        <fullName evidence="7">Cobyrinic acid a,c-diamide synthetase</fullName>
    </alternativeName>
</protein>
<comment type="similarity">
    <text evidence="7">Belongs to the CobB/CbiA family.</text>
</comment>
<keyword evidence="11" id="KW-1185">Reference proteome</keyword>
<reference evidence="10 11" key="1">
    <citation type="submission" date="2010-08" db="EMBL/GenBank/DDBJ databases">
        <authorList>
            <person name="Weinstock G."/>
            <person name="Sodergren E."/>
            <person name="Clifton S."/>
            <person name="Fulton L."/>
            <person name="Fulton B."/>
            <person name="Courtney L."/>
            <person name="Fronick C."/>
            <person name="Harrison M."/>
            <person name="Strong C."/>
            <person name="Farmer C."/>
            <person name="Delahaunty K."/>
            <person name="Markovic C."/>
            <person name="Hall O."/>
            <person name="Minx P."/>
            <person name="Tomlinson C."/>
            <person name="Mitreva M."/>
            <person name="Hou S."/>
            <person name="Chen J."/>
            <person name="Wollam A."/>
            <person name="Pepin K.H."/>
            <person name="Johnson M."/>
            <person name="Bhonagiri V."/>
            <person name="Zhang X."/>
            <person name="Suruliraj S."/>
            <person name="Warren W."/>
            <person name="Chinwalla A."/>
            <person name="Mardis E.R."/>
            <person name="Wilson R.K."/>
        </authorList>
    </citation>
    <scope>NUCLEOTIDE SEQUENCE [LARGE SCALE GENOMIC DNA]</scope>
    <source>
        <strain evidence="10 11">F0359</strain>
    </source>
</reference>
<dbReference type="SUPFAM" id="SSF52540">
    <property type="entry name" value="P-loop containing nucleoside triphosphate hydrolases"/>
    <property type="match status" value="1"/>
</dbReference>
<dbReference type="RefSeq" id="WP_006942300.1">
    <property type="nucleotide sequence ID" value="NZ_GL538208.1"/>
</dbReference>
<evidence type="ECO:0000256" key="5">
    <source>
        <dbReference type="ARBA" id="ARBA00022842"/>
    </source>
</evidence>
<dbReference type="HAMAP" id="MF_00027">
    <property type="entry name" value="CobB_CbiA"/>
    <property type="match status" value="1"/>
</dbReference>
<feature type="site" description="Increases nucleophilicity of active site Cys" evidence="7">
    <location>
        <position position="433"/>
    </location>
</feature>
<comment type="miscellaneous">
    <text evidence="7">The a and c carboxylates of cobyrinate are activated for nucleophilic attack via formation of a phosphorylated intermediate by ATP. CbiA catalyzes first the amidation of the c-carboxylate, and then that of the a-carboxylate.</text>
</comment>
<organism evidence="10 11">
    <name type="scientific">Megasphaera micronuciformis F0359</name>
    <dbReference type="NCBI Taxonomy" id="706434"/>
    <lineage>
        <taxon>Bacteria</taxon>
        <taxon>Bacillati</taxon>
        <taxon>Bacillota</taxon>
        <taxon>Negativicutes</taxon>
        <taxon>Veillonellales</taxon>
        <taxon>Veillonellaceae</taxon>
        <taxon>Megasphaera</taxon>
    </lineage>
</organism>
<sequence length="458" mass="49737">MKVRVSRILLAAPSSGSGKTTVVMAVTGGFKRKGLGVQAFKVGPDYIDPMFHRAVTGVEAHNLDLFLCGGHGKGEDVCKEILSRHGEKADICVLEGAMGFYDGLGLSSDFSAYDTACRLETPVVLVVNGRGSALSTAAVLKGLAEFRRDSHVVGFIVNHIKPGVYLFYKELWEKESGLKAYGCFPDLPDGALKSRHLGLVTADEIDDLQHKAGILAEAALEYIDLDGLAALAEEAPPVSYIPKDIKAVGQATIAVARDEAFCFYYEDGLNELVRYGAKIVEFSPLHDKQLPPCDGLYIGGGYPELYAETLSNNESMRFSIQKAVQAGLPCVGECGGYMYLAESFRHEGTVLPMVHVVPGRISMTNRLVGFGYAEMTAHEDNLLYSAAETMRAHEFHYSQSTDSGSAFTITKRGRRAAGEAVFAKGSIFAGYPHFHFSGETKAAERFVRACVNFRKKEK</sequence>
<name>E2ZC05_9FIRM</name>
<dbReference type="NCBIfam" id="TIGR00379">
    <property type="entry name" value="cobB"/>
    <property type="match status" value="1"/>
</dbReference>
<comment type="catalytic activity">
    <reaction evidence="7">
        <text>cob(II)yrinate + 2 L-glutamine + 2 ATP + 2 H2O = cob(II)yrinate a,c diamide + 2 L-glutamate + 2 ADP + 2 phosphate + 2 H(+)</text>
        <dbReference type="Rhea" id="RHEA:26289"/>
        <dbReference type="ChEBI" id="CHEBI:15377"/>
        <dbReference type="ChEBI" id="CHEBI:15378"/>
        <dbReference type="ChEBI" id="CHEBI:29985"/>
        <dbReference type="ChEBI" id="CHEBI:30616"/>
        <dbReference type="ChEBI" id="CHEBI:43474"/>
        <dbReference type="ChEBI" id="CHEBI:58359"/>
        <dbReference type="ChEBI" id="CHEBI:58537"/>
        <dbReference type="ChEBI" id="CHEBI:58894"/>
        <dbReference type="ChEBI" id="CHEBI:456216"/>
        <dbReference type="EC" id="6.3.5.11"/>
    </reaction>
</comment>
<dbReference type="NCBIfam" id="NF002204">
    <property type="entry name" value="PRK01077.1"/>
    <property type="match status" value="1"/>
</dbReference>
<dbReference type="GO" id="GO:0042242">
    <property type="term" value="F:cobyrinic acid a,c-diamide synthase activity"/>
    <property type="evidence" value="ECO:0007669"/>
    <property type="project" value="UniProtKB-UniRule"/>
</dbReference>
<dbReference type="InterPro" id="IPR029062">
    <property type="entry name" value="Class_I_gatase-like"/>
</dbReference>
<dbReference type="UniPathway" id="UPA00148">
    <property type="reaction ID" value="UER00231"/>
</dbReference>
<dbReference type="InterPro" id="IPR002586">
    <property type="entry name" value="CobQ/CobB/MinD/ParA_Nub-bd_dom"/>
</dbReference>
<dbReference type="InterPro" id="IPR027417">
    <property type="entry name" value="P-loop_NTPase"/>
</dbReference>
<comment type="cofactor">
    <cofactor evidence="1 7">
        <name>Mg(2+)</name>
        <dbReference type="ChEBI" id="CHEBI:18420"/>
    </cofactor>
</comment>
<keyword evidence="6 7" id="KW-0315">Glutamine amidotransferase</keyword>
<dbReference type="HOGENOM" id="CLU_022752_2_0_9"/>
<dbReference type="Gene3D" id="3.40.50.880">
    <property type="match status" value="1"/>
</dbReference>
<evidence type="ECO:0000259" key="8">
    <source>
        <dbReference type="Pfam" id="PF01656"/>
    </source>
</evidence>
<comment type="function">
    <text evidence="7">Catalyzes the ATP-dependent amidation of the two carboxylate groups at positions a and c of cobyrinate, using either L-glutamine or ammonia as the nitrogen source.</text>
</comment>
<feature type="domain" description="CobQ/CobB/MinD/ParA nucleotide binding" evidence="8">
    <location>
        <begin position="8"/>
        <end position="163"/>
    </location>
</feature>
<dbReference type="AlphaFoldDB" id="E2ZC05"/>
<keyword evidence="2 7" id="KW-0436">Ligase</keyword>
<dbReference type="Gene3D" id="3.40.50.300">
    <property type="entry name" value="P-loop containing nucleotide triphosphate hydrolases"/>
    <property type="match status" value="1"/>
</dbReference>
<keyword evidence="4 7" id="KW-0067">ATP-binding</keyword>
<dbReference type="EC" id="6.3.5.11" evidence="7"/>
<keyword evidence="7" id="KW-0169">Cobalamin biosynthesis</keyword>
<gene>
    <name evidence="7" type="primary">cbiA</name>
    <name evidence="10" type="synonym">cobB</name>
    <name evidence="10" type="ORF">HMPREF9429_01175</name>
</gene>
<accession>E2ZC05</accession>
<comment type="pathway">
    <text evidence="7">Cofactor biosynthesis; adenosylcobalamin biosynthesis; cob(II)yrinate a,c-diamide from sirohydrochlorin (anaerobic route): step 10/10.</text>
</comment>
<evidence type="ECO:0000256" key="6">
    <source>
        <dbReference type="ARBA" id="ARBA00022962"/>
    </source>
</evidence>
<dbReference type="Pfam" id="PF07685">
    <property type="entry name" value="GATase_3"/>
    <property type="match status" value="1"/>
</dbReference>
<keyword evidence="3 7" id="KW-0547">Nucleotide-binding</keyword>
<evidence type="ECO:0000256" key="2">
    <source>
        <dbReference type="ARBA" id="ARBA00022598"/>
    </source>
</evidence>
<dbReference type="CDD" id="cd03130">
    <property type="entry name" value="GATase1_CobB"/>
    <property type="match status" value="1"/>
</dbReference>
<dbReference type="Proteomes" id="UP000003195">
    <property type="component" value="Unassembled WGS sequence"/>
</dbReference>
<dbReference type="PANTHER" id="PTHR43873:SF1">
    <property type="entry name" value="COBYRINATE A,C-DIAMIDE SYNTHASE"/>
    <property type="match status" value="1"/>
</dbReference>
<dbReference type="eggNOG" id="COG1797">
    <property type="taxonomic scope" value="Bacteria"/>
</dbReference>
<proteinExistence type="inferred from homology"/>
<evidence type="ECO:0000313" key="11">
    <source>
        <dbReference type="Proteomes" id="UP000003195"/>
    </source>
</evidence>
<dbReference type="GO" id="GO:0009236">
    <property type="term" value="P:cobalamin biosynthetic process"/>
    <property type="evidence" value="ECO:0007669"/>
    <property type="project" value="UniProtKB-UniRule"/>
</dbReference>
<feature type="domain" description="CobB/CobQ-like glutamine amidotransferase" evidence="9">
    <location>
        <begin position="252"/>
        <end position="439"/>
    </location>
</feature>
<dbReference type="STRING" id="706434.HMPREF9429_01175"/>
<dbReference type="PROSITE" id="PS51274">
    <property type="entry name" value="GATASE_COBBQ"/>
    <property type="match status" value="1"/>
</dbReference>
<comment type="domain">
    <text evidence="7">Comprises of two domains. The C-terminal domain contains the binding site for glutamine and catalyzes the hydrolysis of this substrate to glutamate and ammonia. The N-terminal domain is anticipated to bind ATP and cobyrinate and catalyzes the ultimate synthesis of the diamide product. The ammonia produced via the glutaminase domain is probably translocated to the adjacent domain via a molecular tunnel, where it reacts with an activated intermediate.</text>
</comment>
<evidence type="ECO:0000256" key="1">
    <source>
        <dbReference type="ARBA" id="ARBA00001946"/>
    </source>
</evidence>
<dbReference type="GO" id="GO:0005524">
    <property type="term" value="F:ATP binding"/>
    <property type="evidence" value="ECO:0007669"/>
    <property type="project" value="UniProtKB-UniRule"/>
</dbReference>
<dbReference type="SUPFAM" id="SSF52317">
    <property type="entry name" value="Class I glutamine amidotransferase-like"/>
    <property type="match status" value="1"/>
</dbReference>
<dbReference type="InterPro" id="IPR011698">
    <property type="entry name" value="GATase_3"/>
</dbReference>
<keyword evidence="5 7" id="KW-0460">Magnesium</keyword>
<dbReference type="PANTHER" id="PTHR43873">
    <property type="entry name" value="COBYRINATE A,C-DIAMIDE SYNTHASE"/>
    <property type="match status" value="1"/>
</dbReference>
<dbReference type="InterPro" id="IPR004484">
    <property type="entry name" value="CbiA/CobB_synth"/>
</dbReference>
<evidence type="ECO:0000256" key="3">
    <source>
        <dbReference type="ARBA" id="ARBA00022741"/>
    </source>
</evidence>
<comment type="caution">
    <text evidence="10">The sequence shown here is derived from an EMBL/GenBank/DDBJ whole genome shotgun (WGS) entry which is preliminary data.</text>
</comment>
<evidence type="ECO:0000256" key="4">
    <source>
        <dbReference type="ARBA" id="ARBA00022840"/>
    </source>
</evidence>
<dbReference type="Pfam" id="PF01656">
    <property type="entry name" value="CbiA"/>
    <property type="match status" value="1"/>
</dbReference>